<reference evidence="2" key="1">
    <citation type="submission" date="2022-03" db="EMBL/GenBank/DDBJ databases">
        <authorList>
            <person name="Martin H S."/>
        </authorList>
    </citation>
    <scope>NUCLEOTIDE SEQUENCE</scope>
</reference>
<evidence type="ECO:0000313" key="3">
    <source>
        <dbReference type="Proteomes" id="UP000837857"/>
    </source>
</evidence>
<dbReference type="SUPFAM" id="SSF47473">
    <property type="entry name" value="EF-hand"/>
    <property type="match status" value="1"/>
</dbReference>
<proteinExistence type="predicted"/>
<sequence length="300" mass="33173">MVREGVRPRDFLEQFDKQRELVIPRADFYRGLASAGFSLNPLEMDTLMEVFAAPTRRRYIEYDRFCATVGEALTQGGLERAPLLQPIAHAPPPTTNNFLNFEERNMVAIALDKLAKHHDQVSNILEVFKDNRAYVQSRGVGPMVFMGMIAWLLGVVPVFAGVTAVPDTWCHQTNVNATSPPVASRAGRCIALKRLWQEGSSGGRVSRNRLGEWQCVATSGSERGAAWAQDADRERCGSVPASRVVRALCQRGLLALLSARESDLLCKCFAHRRGCADEVDYRALCNALDLVHATSQAQPC</sequence>
<feature type="non-terminal residue" evidence="2">
    <location>
        <position position="300"/>
    </location>
</feature>
<dbReference type="Proteomes" id="UP000837857">
    <property type="component" value="Chromosome 12"/>
</dbReference>
<keyword evidence="1" id="KW-0472">Membrane</keyword>
<evidence type="ECO:0000313" key="2">
    <source>
        <dbReference type="EMBL" id="CAH2040076.1"/>
    </source>
</evidence>
<organism evidence="2 3">
    <name type="scientific">Iphiclides podalirius</name>
    <name type="common">scarce swallowtail</name>
    <dbReference type="NCBI Taxonomy" id="110791"/>
    <lineage>
        <taxon>Eukaryota</taxon>
        <taxon>Metazoa</taxon>
        <taxon>Ecdysozoa</taxon>
        <taxon>Arthropoda</taxon>
        <taxon>Hexapoda</taxon>
        <taxon>Insecta</taxon>
        <taxon>Pterygota</taxon>
        <taxon>Neoptera</taxon>
        <taxon>Endopterygota</taxon>
        <taxon>Lepidoptera</taxon>
        <taxon>Glossata</taxon>
        <taxon>Ditrysia</taxon>
        <taxon>Papilionoidea</taxon>
        <taxon>Papilionidae</taxon>
        <taxon>Papilioninae</taxon>
        <taxon>Iphiclides</taxon>
    </lineage>
</organism>
<keyword evidence="3" id="KW-1185">Reference proteome</keyword>
<name>A0ABN8HW19_9NEOP</name>
<gene>
    <name evidence="2" type="ORF">IPOD504_LOCUS2259</name>
</gene>
<evidence type="ECO:0000256" key="1">
    <source>
        <dbReference type="SAM" id="Phobius"/>
    </source>
</evidence>
<feature type="transmembrane region" description="Helical" evidence="1">
    <location>
        <begin position="139"/>
        <end position="160"/>
    </location>
</feature>
<keyword evidence="1" id="KW-1133">Transmembrane helix</keyword>
<keyword evidence="1" id="KW-0812">Transmembrane</keyword>
<accession>A0ABN8HW19</accession>
<dbReference type="EMBL" id="OW152824">
    <property type="protein sequence ID" value="CAH2040076.1"/>
    <property type="molecule type" value="Genomic_DNA"/>
</dbReference>
<dbReference type="InterPro" id="IPR011992">
    <property type="entry name" value="EF-hand-dom_pair"/>
</dbReference>
<protein>
    <submittedName>
        <fullName evidence="2">Uncharacterized protein</fullName>
    </submittedName>
</protein>